<dbReference type="EMBL" id="RBWV01000009">
    <property type="protein sequence ID" value="RKS79902.1"/>
    <property type="molecule type" value="Genomic_DNA"/>
</dbReference>
<organism evidence="2 3">
    <name type="scientific">Motilibacter peucedani</name>
    <dbReference type="NCBI Taxonomy" id="598650"/>
    <lineage>
        <taxon>Bacteria</taxon>
        <taxon>Bacillati</taxon>
        <taxon>Actinomycetota</taxon>
        <taxon>Actinomycetes</taxon>
        <taxon>Motilibacterales</taxon>
        <taxon>Motilibacteraceae</taxon>
        <taxon>Motilibacter</taxon>
    </lineage>
</organism>
<dbReference type="OrthoDB" id="3781030at2"/>
<dbReference type="Proteomes" id="UP000281955">
    <property type="component" value="Unassembled WGS sequence"/>
</dbReference>
<reference evidence="2 3" key="1">
    <citation type="submission" date="2018-10" db="EMBL/GenBank/DDBJ databases">
        <title>Genomic Encyclopedia of Archaeal and Bacterial Type Strains, Phase II (KMG-II): from individual species to whole genera.</title>
        <authorList>
            <person name="Goeker M."/>
        </authorList>
    </citation>
    <scope>NUCLEOTIDE SEQUENCE [LARGE SCALE GENOMIC DNA]</scope>
    <source>
        <strain evidence="2 3">RP-AC37</strain>
    </source>
</reference>
<keyword evidence="1" id="KW-0472">Membrane</keyword>
<dbReference type="NCBIfam" id="NF041646">
    <property type="entry name" value="VC0807_fam"/>
    <property type="match status" value="1"/>
</dbReference>
<dbReference type="AlphaFoldDB" id="A0A420XST4"/>
<feature type="transmembrane region" description="Helical" evidence="1">
    <location>
        <begin position="180"/>
        <end position="200"/>
    </location>
</feature>
<evidence type="ECO:0000256" key="1">
    <source>
        <dbReference type="SAM" id="Phobius"/>
    </source>
</evidence>
<gene>
    <name evidence="2" type="ORF">CLV35_0313</name>
</gene>
<protein>
    <submittedName>
        <fullName evidence="2">Intracellular septation protein A</fullName>
    </submittedName>
</protein>
<keyword evidence="3" id="KW-1185">Reference proteome</keyword>
<keyword evidence="1" id="KW-0812">Transmembrane</keyword>
<dbReference type="RefSeq" id="WP_147431839.1">
    <property type="nucleotide sequence ID" value="NZ_RBWV01000009.1"/>
</dbReference>
<accession>A0A420XST4</accession>
<feature type="transmembrane region" description="Helical" evidence="1">
    <location>
        <begin position="63"/>
        <end position="80"/>
    </location>
</feature>
<evidence type="ECO:0000313" key="3">
    <source>
        <dbReference type="Proteomes" id="UP000281955"/>
    </source>
</evidence>
<name>A0A420XST4_9ACTN</name>
<proteinExistence type="predicted"/>
<dbReference type="InParanoid" id="A0A420XST4"/>
<feature type="transmembrane region" description="Helical" evidence="1">
    <location>
        <begin position="34"/>
        <end position="51"/>
    </location>
</feature>
<keyword evidence="1" id="KW-1133">Transmembrane helix</keyword>
<sequence>MPVTARRVTAGARFLAGFVLPTALFYVLRALGVGLYASLLVSALVSAAPAVSSVVHERRVDGLSTYFTVMTLGAVGVSLVPGGSRFLLARESLMTGVTGVWFLASRWTDRPLAYLFCKPLLQGRLRWPDDWEHLWQASPRWRRMWRVSSALWGIGLLTDAAARVVAAYTLPPDSVPALGLALYAVTLVVLNVVTSVYYVASGVYDPRSPLRREGADRREVADRGVVVRARGSQREIARRGGPEVS</sequence>
<comment type="caution">
    <text evidence="2">The sequence shown here is derived from an EMBL/GenBank/DDBJ whole genome shotgun (WGS) entry which is preliminary data.</text>
</comment>
<feature type="transmembrane region" description="Helical" evidence="1">
    <location>
        <begin position="12"/>
        <end position="28"/>
    </location>
</feature>
<feature type="transmembrane region" description="Helical" evidence="1">
    <location>
        <begin position="150"/>
        <end position="168"/>
    </location>
</feature>
<evidence type="ECO:0000313" key="2">
    <source>
        <dbReference type="EMBL" id="RKS79902.1"/>
    </source>
</evidence>